<protein>
    <recommendedName>
        <fullName evidence="2">Thioredoxin domain-containing protein</fullName>
    </recommendedName>
</protein>
<dbReference type="EMBL" id="JAEHOE010000108">
    <property type="protein sequence ID" value="KAG2486734.1"/>
    <property type="molecule type" value="Genomic_DNA"/>
</dbReference>
<organism evidence="3 4">
    <name type="scientific">Edaphochlamys debaryana</name>
    <dbReference type="NCBI Taxonomy" id="47281"/>
    <lineage>
        <taxon>Eukaryota</taxon>
        <taxon>Viridiplantae</taxon>
        <taxon>Chlorophyta</taxon>
        <taxon>core chlorophytes</taxon>
        <taxon>Chlorophyceae</taxon>
        <taxon>CS clade</taxon>
        <taxon>Chlamydomonadales</taxon>
        <taxon>Chlamydomonadales incertae sedis</taxon>
        <taxon>Edaphochlamys</taxon>
    </lineage>
</organism>
<proteinExistence type="predicted"/>
<evidence type="ECO:0000259" key="2">
    <source>
        <dbReference type="Pfam" id="PF00085"/>
    </source>
</evidence>
<dbReference type="Proteomes" id="UP000612055">
    <property type="component" value="Unassembled WGS sequence"/>
</dbReference>
<evidence type="ECO:0000256" key="1">
    <source>
        <dbReference type="ARBA" id="ARBA00023157"/>
    </source>
</evidence>
<dbReference type="CDD" id="cd02947">
    <property type="entry name" value="TRX_family"/>
    <property type="match status" value="1"/>
</dbReference>
<gene>
    <name evidence="3" type="ORF">HYH03_014660</name>
</gene>
<keyword evidence="4" id="KW-1185">Reference proteome</keyword>
<feature type="domain" description="Thioredoxin" evidence="2">
    <location>
        <begin position="1"/>
        <end position="66"/>
    </location>
</feature>
<comment type="caution">
    <text evidence="3">The sequence shown here is derived from an EMBL/GenBank/DDBJ whole genome shotgun (WGS) entry which is preliminary data.</text>
</comment>
<keyword evidence="1" id="KW-1015">Disulfide bond</keyword>
<accession>A0A835XNE6</accession>
<dbReference type="SUPFAM" id="SSF52833">
    <property type="entry name" value="Thioredoxin-like"/>
    <property type="match status" value="1"/>
</dbReference>
<name>A0A835XNE6_9CHLO</name>
<dbReference type="Gene3D" id="3.40.30.10">
    <property type="entry name" value="Glutaredoxin"/>
    <property type="match status" value="1"/>
</dbReference>
<reference evidence="3" key="1">
    <citation type="journal article" date="2020" name="bioRxiv">
        <title>Comparative genomics of Chlamydomonas.</title>
        <authorList>
            <person name="Craig R.J."/>
            <person name="Hasan A.R."/>
            <person name="Ness R.W."/>
            <person name="Keightley P.D."/>
        </authorList>
    </citation>
    <scope>NUCLEOTIDE SEQUENCE</scope>
    <source>
        <strain evidence="3">CCAP 11/70</strain>
    </source>
</reference>
<dbReference type="Pfam" id="PF00085">
    <property type="entry name" value="Thioredoxin"/>
    <property type="match status" value="1"/>
</dbReference>
<dbReference type="PANTHER" id="PTHR46115">
    <property type="entry name" value="THIOREDOXIN-LIKE PROTEIN 1"/>
    <property type="match status" value="1"/>
</dbReference>
<dbReference type="AlphaFoldDB" id="A0A835XNE6"/>
<evidence type="ECO:0000313" key="4">
    <source>
        <dbReference type="Proteomes" id="UP000612055"/>
    </source>
</evidence>
<sequence length="74" mass="8025">MIAPLYEQLSDLHTDVYFLKVDVDDVPAVAEACSVSAMPTFQVFKDGAKADELVGASQDKLKAMIAKYSTIVKS</sequence>
<dbReference type="OrthoDB" id="2121326at2759"/>
<evidence type="ECO:0000313" key="3">
    <source>
        <dbReference type="EMBL" id="KAG2486734.1"/>
    </source>
</evidence>
<dbReference type="InterPro" id="IPR036249">
    <property type="entry name" value="Thioredoxin-like_sf"/>
</dbReference>
<dbReference type="InterPro" id="IPR013766">
    <property type="entry name" value="Thioredoxin_domain"/>
</dbReference>